<keyword evidence="5" id="KW-1185">Reference proteome</keyword>
<keyword evidence="2" id="KW-0175">Coiled coil</keyword>
<dbReference type="Proteomes" id="UP001642406">
    <property type="component" value="Unassembled WGS sequence"/>
</dbReference>
<dbReference type="Pfam" id="PF08243">
    <property type="entry name" value="SPT2"/>
    <property type="match status" value="1"/>
</dbReference>
<dbReference type="PANTHER" id="PTHR22691:SF8">
    <property type="entry name" value="PROTEIN SPT2 HOMOLOG"/>
    <property type="match status" value="1"/>
</dbReference>
<feature type="compositionally biased region" description="Gly residues" evidence="3">
    <location>
        <begin position="262"/>
        <end position="276"/>
    </location>
</feature>
<gene>
    <name evidence="4" type="ORF">SBRCBS47491_006015</name>
</gene>
<feature type="compositionally biased region" description="Polar residues" evidence="3">
    <location>
        <begin position="81"/>
        <end position="99"/>
    </location>
</feature>
<feature type="region of interest" description="Disordered" evidence="3">
    <location>
        <begin position="71"/>
        <end position="393"/>
    </location>
</feature>
<name>A0ABP0C3F2_9PEZI</name>
<evidence type="ECO:0000313" key="5">
    <source>
        <dbReference type="Proteomes" id="UP001642406"/>
    </source>
</evidence>
<organism evidence="4 5">
    <name type="scientific">Sporothrix bragantina</name>
    <dbReference type="NCBI Taxonomy" id="671064"/>
    <lineage>
        <taxon>Eukaryota</taxon>
        <taxon>Fungi</taxon>
        <taxon>Dikarya</taxon>
        <taxon>Ascomycota</taxon>
        <taxon>Pezizomycotina</taxon>
        <taxon>Sordariomycetes</taxon>
        <taxon>Sordariomycetidae</taxon>
        <taxon>Ophiostomatales</taxon>
        <taxon>Ophiostomataceae</taxon>
        <taxon>Sporothrix</taxon>
    </lineage>
</organism>
<evidence type="ECO:0000256" key="2">
    <source>
        <dbReference type="ARBA" id="ARBA00023054"/>
    </source>
</evidence>
<dbReference type="SMART" id="SM00784">
    <property type="entry name" value="SPT2"/>
    <property type="match status" value="1"/>
</dbReference>
<reference evidence="4 5" key="1">
    <citation type="submission" date="2024-01" db="EMBL/GenBank/DDBJ databases">
        <authorList>
            <person name="Allen C."/>
            <person name="Tagirdzhanova G."/>
        </authorList>
    </citation>
    <scope>NUCLEOTIDE SEQUENCE [LARGE SCALE GENOMIC DNA]</scope>
</reference>
<feature type="compositionally biased region" description="Low complexity" evidence="3">
    <location>
        <begin position="201"/>
        <end position="218"/>
    </location>
</feature>
<comment type="caution">
    <text evidence="4">The sequence shown here is derived from an EMBL/GenBank/DDBJ whole genome shotgun (WGS) entry which is preliminary data.</text>
</comment>
<evidence type="ECO:0000256" key="1">
    <source>
        <dbReference type="ARBA" id="ARBA00006461"/>
    </source>
</evidence>
<evidence type="ECO:0000256" key="3">
    <source>
        <dbReference type="SAM" id="MobiDB-lite"/>
    </source>
</evidence>
<feature type="region of interest" description="Disordered" evidence="3">
    <location>
        <begin position="1"/>
        <end position="54"/>
    </location>
</feature>
<dbReference type="InterPro" id="IPR013256">
    <property type="entry name" value="Chromatin_SPT2"/>
</dbReference>
<evidence type="ECO:0008006" key="6">
    <source>
        <dbReference type="Google" id="ProtNLM"/>
    </source>
</evidence>
<dbReference type="EMBL" id="CAWUHC010000055">
    <property type="protein sequence ID" value="CAK7225809.1"/>
    <property type="molecule type" value="Genomic_DNA"/>
</dbReference>
<proteinExistence type="inferred from homology"/>
<dbReference type="PANTHER" id="PTHR22691">
    <property type="entry name" value="YEAST SPT2-RELATED"/>
    <property type="match status" value="1"/>
</dbReference>
<feature type="compositionally biased region" description="Basic and acidic residues" evidence="3">
    <location>
        <begin position="357"/>
        <end position="384"/>
    </location>
</feature>
<feature type="compositionally biased region" description="Acidic residues" evidence="3">
    <location>
        <begin position="335"/>
        <end position="356"/>
    </location>
</feature>
<feature type="compositionally biased region" description="Low complexity" evidence="3">
    <location>
        <begin position="238"/>
        <end position="261"/>
    </location>
</feature>
<feature type="compositionally biased region" description="Acidic residues" evidence="3">
    <location>
        <begin position="299"/>
        <end position="319"/>
    </location>
</feature>
<protein>
    <recommendedName>
        <fullName evidence="6">Chromatin spt2 protein</fullName>
    </recommendedName>
</protein>
<feature type="compositionally biased region" description="Basic and acidic residues" evidence="3">
    <location>
        <begin position="132"/>
        <end position="152"/>
    </location>
</feature>
<accession>A0ABP0C3F2</accession>
<feature type="compositionally biased region" description="Polar residues" evidence="3">
    <location>
        <begin position="31"/>
        <end position="48"/>
    </location>
</feature>
<evidence type="ECO:0000313" key="4">
    <source>
        <dbReference type="EMBL" id="CAK7225809.1"/>
    </source>
</evidence>
<sequence length="393" mass="42095">MIGDLLAQISGEAGSKPPAPAPLPKRKANTDLPSNQAAKVPRTTTAAPAQSYEPASTKYCETLFNLPKLRLVFSPGGSNRPAPSSSVNRSNANGSTSGAPKSAPKKGSYLEIMERAKAAQSSMGQMGKIQHKPLEKVPVKRDRMMTKAEETSRAGVTKKGSGLPPLGSARPRAGMAGRPGMAQRPLPGSKTSAREDERTGPPKGSGSASLKSGGASSAARRRPGGAAPKEEEKRVKKAATATTGYQGTARPRPTSSSSATGPPGGLGRRSGDGRSGGSSSLHRSAPRMPFSNPRRSRYDDEDDEMDDFIEYDDDEEEAEVGGRYGGYGRRGRYDDYDEEDESDMEAGLSDIDDEEQRADRAARREDAEQEALERRLKAEKEERKRRLMASSRR</sequence>
<comment type="similarity">
    <text evidence="1">Belongs to the SPT2 family.</text>
</comment>